<name>A0A6P1TNU7_9FIRM</name>
<evidence type="ECO:0000313" key="16">
    <source>
        <dbReference type="EMBL" id="QHQ62133.1"/>
    </source>
</evidence>
<evidence type="ECO:0000256" key="5">
    <source>
        <dbReference type="ARBA" id="ARBA00022679"/>
    </source>
</evidence>
<evidence type="ECO:0000259" key="15">
    <source>
        <dbReference type="SMART" id="SM00904"/>
    </source>
</evidence>
<dbReference type="GO" id="GO:0008531">
    <property type="term" value="F:riboflavin kinase activity"/>
    <property type="evidence" value="ECO:0007669"/>
    <property type="project" value="UniProtKB-UniRule"/>
</dbReference>
<comment type="catalytic activity">
    <reaction evidence="12 14">
        <text>riboflavin + ATP = FMN + ADP + H(+)</text>
        <dbReference type="Rhea" id="RHEA:14357"/>
        <dbReference type="ChEBI" id="CHEBI:15378"/>
        <dbReference type="ChEBI" id="CHEBI:30616"/>
        <dbReference type="ChEBI" id="CHEBI:57986"/>
        <dbReference type="ChEBI" id="CHEBI:58210"/>
        <dbReference type="ChEBI" id="CHEBI:456216"/>
        <dbReference type="EC" id="2.7.1.26"/>
    </reaction>
</comment>
<evidence type="ECO:0000256" key="1">
    <source>
        <dbReference type="ARBA" id="ARBA00004726"/>
    </source>
</evidence>
<comment type="pathway">
    <text evidence="1 14">Cofactor biosynthesis; FAD biosynthesis; FAD from FMN: step 1/1.</text>
</comment>
<dbReference type="EMBL" id="CP048000">
    <property type="protein sequence ID" value="QHQ62133.1"/>
    <property type="molecule type" value="Genomic_DNA"/>
</dbReference>
<keyword evidence="6 14" id="KW-0548">Nucleotidyltransferase</keyword>
<dbReference type="GO" id="GO:0009231">
    <property type="term" value="P:riboflavin biosynthetic process"/>
    <property type="evidence" value="ECO:0007669"/>
    <property type="project" value="InterPro"/>
</dbReference>
<dbReference type="InterPro" id="IPR002606">
    <property type="entry name" value="Riboflavin_kinase_bac"/>
</dbReference>
<evidence type="ECO:0000256" key="4">
    <source>
        <dbReference type="ARBA" id="ARBA00022643"/>
    </source>
</evidence>
<dbReference type="InterPro" id="IPR015865">
    <property type="entry name" value="Riboflavin_kinase_bac/euk"/>
</dbReference>
<dbReference type="Gene3D" id="2.40.30.30">
    <property type="entry name" value="Riboflavin kinase-like"/>
    <property type="match status" value="1"/>
</dbReference>
<evidence type="ECO:0000256" key="6">
    <source>
        <dbReference type="ARBA" id="ARBA00022695"/>
    </source>
</evidence>
<dbReference type="InterPro" id="IPR015864">
    <property type="entry name" value="FAD_synthase"/>
</dbReference>
<dbReference type="InterPro" id="IPR014729">
    <property type="entry name" value="Rossmann-like_a/b/a_fold"/>
</dbReference>
<dbReference type="GO" id="GO:0006747">
    <property type="term" value="P:FAD biosynthetic process"/>
    <property type="evidence" value="ECO:0007669"/>
    <property type="project" value="UniProtKB-UniRule"/>
</dbReference>
<dbReference type="PANTHER" id="PTHR22749">
    <property type="entry name" value="RIBOFLAVIN KINASE/FMN ADENYLYLTRANSFERASE"/>
    <property type="match status" value="1"/>
</dbReference>
<dbReference type="RefSeq" id="WP_161838958.1">
    <property type="nucleotide sequence ID" value="NZ_CP048000.1"/>
</dbReference>
<dbReference type="Pfam" id="PF06574">
    <property type="entry name" value="FAD_syn"/>
    <property type="match status" value="1"/>
</dbReference>
<evidence type="ECO:0000256" key="9">
    <source>
        <dbReference type="ARBA" id="ARBA00022827"/>
    </source>
</evidence>
<dbReference type="GO" id="GO:0009398">
    <property type="term" value="P:FMN biosynthetic process"/>
    <property type="evidence" value="ECO:0007669"/>
    <property type="project" value="UniProtKB-UniRule"/>
</dbReference>
<dbReference type="Pfam" id="PF01687">
    <property type="entry name" value="Flavokinase"/>
    <property type="match status" value="1"/>
</dbReference>
<accession>A0A6P1TNU7</accession>
<dbReference type="FunFam" id="3.40.50.620:FF:000021">
    <property type="entry name" value="Riboflavin biosynthesis protein"/>
    <property type="match status" value="1"/>
</dbReference>
<dbReference type="PANTHER" id="PTHR22749:SF6">
    <property type="entry name" value="RIBOFLAVIN KINASE"/>
    <property type="match status" value="1"/>
</dbReference>
<keyword evidence="4 14" id="KW-0288">FMN</keyword>
<dbReference type="Proteomes" id="UP000464314">
    <property type="component" value="Chromosome"/>
</dbReference>
<evidence type="ECO:0000256" key="3">
    <source>
        <dbReference type="ARBA" id="ARBA00022630"/>
    </source>
</evidence>
<keyword evidence="10 14" id="KW-0067">ATP-binding</keyword>
<evidence type="ECO:0000256" key="8">
    <source>
        <dbReference type="ARBA" id="ARBA00022777"/>
    </source>
</evidence>
<dbReference type="SMART" id="SM00904">
    <property type="entry name" value="Flavokinase"/>
    <property type="match status" value="1"/>
</dbReference>
<evidence type="ECO:0000256" key="7">
    <source>
        <dbReference type="ARBA" id="ARBA00022741"/>
    </source>
</evidence>
<keyword evidence="17" id="KW-1185">Reference proteome</keyword>
<feature type="domain" description="Riboflavin kinase" evidence="15">
    <location>
        <begin position="179"/>
        <end position="304"/>
    </location>
</feature>
<evidence type="ECO:0000256" key="13">
    <source>
        <dbReference type="ARBA" id="ARBA00049494"/>
    </source>
</evidence>
<gene>
    <name evidence="16" type="ORF">Ana3638_16190</name>
</gene>
<dbReference type="NCBIfam" id="NF004160">
    <property type="entry name" value="PRK05627.1-3"/>
    <property type="match status" value="1"/>
</dbReference>
<evidence type="ECO:0000256" key="10">
    <source>
        <dbReference type="ARBA" id="ARBA00022840"/>
    </source>
</evidence>
<dbReference type="Gene3D" id="3.40.50.620">
    <property type="entry name" value="HUPs"/>
    <property type="match status" value="1"/>
</dbReference>
<dbReference type="PIRSF" id="PIRSF004491">
    <property type="entry name" value="FAD_Synth"/>
    <property type="match status" value="1"/>
</dbReference>
<comment type="catalytic activity">
    <reaction evidence="13 14">
        <text>FMN + ATP + H(+) = FAD + diphosphate</text>
        <dbReference type="Rhea" id="RHEA:17237"/>
        <dbReference type="ChEBI" id="CHEBI:15378"/>
        <dbReference type="ChEBI" id="CHEBI:30616"/>
        <dbReference type="ChEBI" id="CHEBI:33019"/>
        <dbReference type="ChEBI" id="CHEBI:57692"/>
        <dbReference type="ChEBI" id="CHEBI:58210"/>
        <dbReference type="EC" id="2.7.7.2"/>
    </reaction>
</comment>
<keyword evidence="11" id="KW-0511">Multifunctional enzyme</keyword>
<dbReference type="EC" id="2.7.1.26" evidence="14"/>
<comment type="pathway">
    <text evidence="2 14">Cofactor biosynthesis; FMN biosynthesis; FMN from riboflavin (ATP route): step 1/1.</text>
</comment>
<organism evidence="16 17">
    <name type="scientific">Anaerocolumna sedimenticola</name>
    <dbReference type="NCBI Taxonomy" id="2696063"/>
    <lineage>
        <taxon>Bacteria</taxon>
        <taxon>Bacillati</taxon>
        <taxon>Bacillota</taxon>
        <taxon>Clostridia</taxon>
        <taxon>Lachnospirales</taxon>
        <taxon>Lachnospiraceae</taxon>
        <taxon>Anaerocolumna</taxon>
    </lineage>
</organism>
<keyword evidence="7 14" id="KW-0547">Nucleotide-binding</keyword>
<sequence length="308" mass="35164">MEYITGRTDFKLHNSAVSLGKFDGIHRGHQLLLNKILEQKSKGYQAVMFTFMFHPNNLFSDKEIDTIYTEEEKRYLLEQSGLDVLVSYPFTEETASMEPEDFIKDVLINKLDARMIVVGSDFRFGHKRRGNVALLQSMSGTYGYELVVFDKMKLEDQVISSTYIRNELLEGHIEKANSMLGRPFSIIGEVQHGRKIGRTLGFPTTNLIPAEHKLLPPNGVYASITIINGKKYPGVTNIGFNPTVGTTPEPRVETYIIDFDSDLYGTTIEVCLYSLERREVKFHSLDELKAQMQKDITFGREYFAKVSY</sequence>
<comment type="similarity">
    <text evidence="14">Belongs to the ribF family.</text>
</comment>
<dbReference type="AlphaFoldDB" id="A0A6P1TNU7"/>
<dbReference type="GO" id="GO:0003919">
    <property type="term" value="F:FMN adenylyltransferase activity"/>
    <property type="evidence" value="ECO:0007669"/>
    <property type="project" value="UniProtKB-UniRule"/>
</dbReference>
<dbReference type="KEGG" id="anr:Ana3638_16190"/>
<proteinExistence type="inferred from homology"/>
<dbReference type="SUPFAM" id="SSF52374">
    <property type="entry name" value="Nucleotidylyl transferase"/>
    <property type="match status" value="1"/>
</dbReference>
<dbReference type="UniPathway" id="UPA00277">
    <property type="reaction ID" value="UER00407"/>
</dbReference>
<evidence type="ECO:0000256" key="14">
    <source>
        <dbReference type="PIRNR" id="PIRNR004491"/>
    </source>
</evidence>
<dbReference type="NCBIfam" id="TIGR00083">
    <property type="entry name" value="ribF"/>
    <property type="match status" value="1"/>
</dbReference>
<dbReference type="SUPFAM" id="SSF82114">
    <property type="entry name" value="Riboflavin kinase-like"/>
    <property type="match status" value="1"/>
</dbReference>
<keyword evidence="8 14" id="KW-0418">Kinase</keyword>
<dbReference type="GO" id="GO:0005524">
    <property type="term" value="F:ATP binding"/>
    <property type="evidence" value="ECO:0007669"/>
    <property type="project" value="UniProtKB-UniRule"/>
</dbReference>
<evidence type="ECO:0000256" key="2">
    <source>
        <dbReference type="ARBA" id="ARBA00005201"/>
    </source>
</evidence>
<keyword evidence="3 14" id="KW-0285">Flavoprotein</keyword>
<dbReference type="EC" id="2.7.7.2" evidence="14"/>
<reference evidence="16 17" key="1">
    <citation type="submission" date="2020-01" db="EMBL/GenBank/DDBJ databases">
        <title>Genome analysis of Anaerocolumna sp. CBA3638.</title>
        <authorList>
            <person name="Kim J."/>
            <person name="Roh S.W."/>
        </authorList>
    </citation>
    <scope>NUCLEOTIDE SEQUENCE [LARGE SCALE GENOMIC DNA]</scope>
    <source>
        <strain evidence="16 17">CBA3638</strain>
    </source>
</reference>
<evidence type="ECO:0000313" key="17">
    <source>
        <dbReference type="Proteomes" id="UP000464314"/>
    </source>
</evidence>
<dbReference type="UniPathway" id="UPA00276">
    <property type="reaction ID" value="UER00406"/>
</dbReference>
<dbReference type="InterPro" id="IPR023468">
    <property type="entry name" value="Riboflavin_kinase"/>
</dbReference>
<dbReference type="InterPro" id="IPR023465">
    <property type="entry name" value="Riboflavin_kinase_dom_sf"/>
</dbReference>
<evidence type="ECO:0000256" key="11">
    <source>
        <dbReference type="ARBA" id="ARBA00023268"/>
    </source>
</evidence>
<dbReference type="CDD" id="cd02064">
    <property type="entry name" value="FAD_synthetase_N"/>
    <property type="match status" value="1"/>
</dbReference>
<keyword evidence="9 14" id="KW-0274">FAD</keyword>
<keyword evidence="5 14" id="KW-0808">Transferase</keyword>
<evidence type="ECO:0000256" key="12">
    <source>
        <dbReference type="ARBA" id="ARBA00047880"/>
    </source>
</evidence>
<protein>
    <recommendedName>
        <fullName evidence="14">Riboflavin biosynthesis protein</fullName>
    </recommendedName>
    <domain>
        <recommendedName>
            <fullName evidence="14">Riboflavin kinase</fullName>
            <ecNumber evidence="14">2.7.1.26</ecNumber>
        </recommendedName>
        <alternativeName>
            <fullName evidence="14">Flavokinase</fullName>
        </alternativeName>
    </domain>
    <domain>
        <recommendedName>
            <fullName evidence="14">FMN adenylyltransferase</fullName>
            <ecNumber evidence="14">2.7.7.2</ecNumber>
        </recommendedName>
        <alternativeName>
            <fullName evidence="14">FAD pyrophosphorylase</fullName>
        </alternativeName>
        <alternativeName>
            <fullName evidence="14">FAD synthase</fullName>
        </alternativeName>
    </domain>
</protein>
<dbReference type="NCBIfam" id="NF004162">
    <property type="entry name" value="PRK05627.1-5"/>
    <property type="match status" value="1"/>
</dbReference>